<reference evidence="1 2" key="1">
    <citation type="journal article" date="2016" name="Nat. Commun.">
        <title>Thousands of microbial genomes shed light on interconnected biogeochemical processes in an aquifer system.</title>
        <authorList>
            <person name="Anantharaman K."/>
            <person name="Brown C.T."/>
            <person name="Hug L.A."/>
            <person name="Sharon I."/>
            <person name="Castelle C.J."/>
            <person name="Probst A.J."/>
            <person name="Thomas B.C."/>
            <person name="Singh A."/>
            <person name="Wilkins M.J."/>
            <person name="Karaoz U."/>
            <person name="Brodie E.L."/>
            <person name="Williams K.H."/>
            <person name="Hubbard S.S."/>
            <person name="Banfield J.F."/>
        </authorList>
    </citation>
    <scope>NUCLEOTIDE SEQUENCE [LARGE SCALE GENOMIC DNA]</scope>
</reference>
<accession>A0A1F6A422</accession>
<evidence type="ECO:0000313" key="2">
    <source>
        <dbReference type="Proteomes" id="UP000177871"/>
    </source>
</evidence>
<dbReference type="Proteomes" id="UP000177871">
    <property type="component" value="Unassembled WGS sequence"/>
</dbReference>
<gene>
    <name evidence="1" type="ORF">A2721_02815</name>
</gene>
<protein>
    <submittedName>
        <fullName evidence="1">Uncharacterized protein</fullName>
    </submittedName>
</protein>
<dbReference type="STRING" id="1798381.A2721_02815"/>
<organism evidence="1 2">
    <name type="scientific">Candidatus Gottesmanbacteria bacterium RIFCSPHIGHO2_01_FULL_47_48</name>
    <dbReference type="NCBI Taxonomy" id="1798381"/>
    <lineage>
        <taxon>Bacteria</taxon>
        <taxon>Candidatus Gottesmaniibacteriota</taxon>
    </lineage>
</organism>
<proteinExistence type="predicted"/>
<comment type="caution">
    <text evidence="1">The sequence shown here is derived from an EMBL/GenBank/DDBJ whole genome shotgun (WGS) entry which is preliminary data.</text>
</comment>
<name>A0A1F6A422_9BACT</name>
<evidence type="ECO:0000313" key="1">
    <source>
        <dbReference type="EMBL" id="OGG19433.1"/>
    </source>
</evidence>
<sequence length="78" mass="9068">MDFSEKSLTSLSEKRANAFLGRANRLSLRLEGFSYYVHTDLEDRDPSKNGLPESLRTPQMQEFLTRQSEETDREIAAW</sequence>
<dbReference type="AlphaFoldDB" id="A0A1F6A422"/>
<dbReference type="EMBL" id="MFJK01000007">
    <property type="protein sequence ID" value="OGG19433.1"/>
    <property type="molecule type" value="Genomic_DNA"/>
</dbReference>